<dbReference type="SMART" id="SM00448">
    <property type="entry name" value="REC"/>
    <property type="match status" value="1"/>
</dbReference>
<evidence type="ECO:0000313" key="5">
    <source>
        <dbReference type="Proteomes" id="UP000242258"/>
    </source>
</evidence>
<dbReference type="STRING" id="1628148.BI198_15000"/>
<comment type="caution">
    <text evidence="4">The sequence shown here is derived from an EMBL/GenBank/DDBJ whole genome shotgun (WGS) entry which is preliminary data.</text>
</comment>
<dbReference type="AlphaFoldDB" id="A0A1E7Q9E1"/>
<evidence type="ECO:0000313" key="4">
    <source>
        <dbReference type="EMBL" id="OEY70721.1"/>
    </source>
</evidence>
<dbReference type="Proteomes" id="UP000242258">
    <property type="component" value="Unassembled WGS sequence"/>
</dbReference>
<sequence length="125" mass="13982">MQQGVPVIRALIIDDIESVRQHLRQILFQLGIVDVLEAKDGLSAGALFNQYKPELVFLDLQLPDINGQLLLKQFKLSQQQTKVFIISAYSTVDNLKQALEYGASAFVIKPISAHRISKLVQPLLV</sequence>
<feature type="modified residue" description="4-aspartylphosphate" evidence="2">
    <location>
        <position position="59"/>
    </location>
</feature>
<evidence type="ECO:0000256" key="2">
    <source>
        <dbReference type="PROSITE-ProRule" id="PRU00169"/>
    </source>
</evidence>
<dbReference type="GO" id="GO:0000160">
    <property type="term" value="P:phosphorelay signal transduction system"/>
    <property type="evidence" value="ECO:0007669"/>
    <property type="project" value="InterPro"/>
</dbReference>
<evidence type="ECO:0000256" key="1">
    <source>
        <dbReference type="ARBA" id="ARBA00022553"/>
    </source>
</evidence>
<dbReference type="Gene3D" id="3.40.50.2300">
    <property type="match status" value="1"/>
</dbReference>
<dbReference type="RefSeq" id="WP_070050275.1">
    <property type="nucleotide sequence ID" value="NZ_CBCSDO010000002.1"/>
</dbReference>
<name>A0A1E7Q9E1_9GAMM</name>
<dbReference type="EMBL" id="MKEK01000001">
    <property type="protein sequence ID" value="OEY70721.1"/>
    <property type="molecule type" value="Genomic_DNA"/>
</dbReference>
<reference evidence="5" key="1">
    <citation type="submission" date="2016-09" db="EMBL/GenBank/DDBJ databases">
        <authorList>
            <person name="Wan X."/>
            <person name="Hou S."/>
        </authorList>
    </citation>
    <scope>NUCLEOTIDE SEQUENCE [LARGE SCALE GENOMIC DNA]</scope>
    <source>
        <strain evidence="5">KH87</strain>
    </source>
</reference>
<dbReference type="PANTHER" id="PTHR44591:SF3">
    <property type="entry name" value="RESPONSE REGULATORY DOMAIN-CONTAINING PROTEIN"/>
    <property type="match status" value="1"/>
</dbReference>
<keyword evidence="5" id="KW-1185">Reference proteome</keyword>
<gene>
    <name evidence="4" type="ORF">BI198_15000</name>
</gene>
<keyword evidence="1 2" id="KW-0597">Phosphoprotein</keyword>
<feature type="domain" description="Response regulatory" evidence="3">
    <location>
        <begin position="9"/>
        <end position="124"/>
    </location>
</feature>
<proteinExistence type="predicted"/>
<dbReference type="OrthoDB" id="5637927at2"/>
<dbReference type="PANTHER" id="PTHR44591">
    <property type="entry name" value="STRESS RESPONSE REGULATOR PROTEIN 1"/>
    <property type="match status" value="1"/>
</dbReference>
<dbReference type="InterPro" id="IPR050595">
    <property type="entry name" value="Bact_response_regulator"/>
</dbReference>
<evidence type="ECO:0000259" key="3">
    <source>
        <dbReference type="PROSITE" id="PS50110"/>
    </source>
</evidence>
<dbReference type="InterPro" id="IPR001789">
    <property type="entry name" value="Sig_transdc_resp-reg_receiver"/>
</dbReference>
<accession>A0A1E7Q9E1</accession>
<protein>
    <submittedName>
        <fullName evidence="4">Two-component system response regulator</fullName>
    </submittedName>
</protein>
<dbReference type="PROSITE" id="PS50110">
    <property type="entry name" value="RESPONSE_REGULATORY"/>
    <property type="match status" value="1"/>
</dbReference>
<organism evidence="4 5">
    <name type="scientific">Rheinheimera salexigens</name>
    <dbReference type="NCBI Taxonomy" id="1628148"/>
    <lineage>
        <taxon>Bacteria</taxon>
        <taxon>Pseudomonadati</taxon>
        <taxon>Pseudomonadota</taxon>
        <taxon>Gammaproteobacteria</taxon>
        <taxon>Chromatiales</taxon>
        <taxon>Chromatiaceae</taxon>
        <taxon>Rheinheimera</taxon>
    </lineage>
</organism>
<dbReference type="Pfam" id="PF00072">
    <property type="entry name" value="Response_reg"/>
    <property type="match status" value="1"/>
</dbReference>
<dbReference type="SUPFAM" id="SSF52172">
    <property type="entry name" value="CheY-like"/>
    <property type="match status" value="1"/>
</dbReference>
<dbReference type="InterPro" id="IPR011006">
    <property type="entry name" value="CheY-like_superfamily"/>
</dbReference>